<name>A0AAV4BP22_9GAST</name>
<sequence length="68" mass="7548">MAGLRPATEVSLQTSERSTGHCAIDAPTDVRTLHRNRRTAVTPHQYLALKQRPACKYRAASSLLHAHQ</sequence>
<gene>
    <name evidence="2" type="ORF">PoB_004655900</name>
</gene>
<evidence type="ECO:0000313" key="3">
    <source>
        <dbReference type="Proteomes" id="UP000735302"/>
    </source>
</evidence>
<dbReference type="Proteomes" id="UP000735302">
    <property type="component" value="Unassembled WGS sequence"/>
</dbReference>
<reference evidence="2 3" key="1">
    <citation type="journal article" date="2021" name="Elife">
        <title>Chloroplast acquisition without the gene transfer in kleptoplastic sea slugs, Plakobranchus ocellatus.</title>
        <authorList>
            <person name="Maeda T."/>
            <person name="Takahashi S."/>
            <person name="Yoshida T."/>
            <person name="Shimamura S."/>
            <person name="Takaki Y."/>
            <person name="Nagai Y."/>
            <person name="Toyoda A."/>
            <person name="Suzuki Y."/>
            <person name="Arimoto A."/>
            <person name="Ishii H."/>
            <person name="Satoh N."/>
            <person name="Nishiyama T."/>
            <person name="Hasebe M."/>
            <person name="Maruyama T."/>
            <person name="Minagawa J."/>
            <person name="Obokata J."/>
            <person name="Shigenobu S."/>
        </authorList>
    </citation>
    <scope>NUCLEOTIDE SEQUENCE [LARGE SCALE GENOMIC DNA]</scope>
</reference>
<organism evidence="2 3">
    <name type="scientific">Plakobranchus ocellatus</name>
    <dbReference type="NCBI Taxonomy" id="259542"/>
    <lineage>
        <taxon>Eukaryota</taxon>
        <taxon>Metazoa</taxon>
        <taxon>Spiralia</taxon>
        <taxon>Lophotrochozoa</taxon>
        <taxon>Mollusca</taxon>
        <taxon>Gastropoda</taxon>
        <taxon>Heterobranchia</taxon>
        <taxon>Euthyneura</taxon>
        <taxon>Panpulmonata</taxon>
        <taxon>Sacoglossa</taxon>
        <taxon>Placobranchoidea</taxon>
        <taxon>Plakobranchidae</taxon>
        <taxon>Plakobranchus</taxon>
    </lineage>
</organism>
<dbReference type="EMBL" id="BLXT01005122">
    <property type="protein sequence ID" value="GFO20054.1"/>
    <property type="molecule type" value="Genomic_DNA"/>
</dbReference>
<proteinExistence type="predicted"/>
<accession>A0AAV4BP22</accession>
<evidence type="ECO:0000313" key="2">
    <source>
        <dbReference type="EMBL" id="GFO20054.1"/>
    </source>
</evidence>
<comment type="caution">
    <text evidence="2">The sequence shown here is derived from an EMBL/GenBank/DDBJ whole genome shotgun (WGS) entry which is preliminary data.</text>
</comment>
<feature type="region of interest" description="Disordered" evidence="1">
    <location>
        <begin position="1"/>
        <end position="21"/>
    </location>
</feature>
<protein>
    <submittedName>
        <fullName evidence="2">Uncharacterized protein</fullName>
    </submittedName>
</protein>
<keyword evidence="3" id="KW-1185">Reference proteome</keyword>
<evidence type="ECO:0000256" key="1">
    <source>
        <dbReference type="SAM" id="MobiDB-lite"/>
    </source>
</evidence>
<dbReference type="AlphaFoldDB" id="A0AAV4BP22"/>